<dbReference type="InterPro" id="IPR021634">
    <property type="entry name" value="DUF3240"/>
</dbReference>
<dbReference type="AlphaFoldDB" id="A0A1G6XB69"/>
<keyword evidence="2" id="KW-1185">Reference proteome</keyword>
<protein>
    <recommendedName>
        <fullName evidence="3">DUF3240 domain-containing protein</fullName>
    </recommendedName>
</protein>
<dbReference type="Gene3D" id="3.30.70.120">
    <property type="match status" value="1"/>
</dbReference>
<dbReference type="EMBL" id="FNAG01000006">
    <property type="protein sequence ID" value="SDD75398.1"/>
    <property type="molecule type" value="Genomic_DNA"/>
</dbReference>
<dbReference type="Pfam" id="PF11582">
    <property type="entry name" value="DUF3240"/>
    <property type="match status" value="1"/>
</dbReference>
<name>A0A1G6XB69_9GAMM</name>
<dbReference type="STRING" id="265719.SAMN04488509_106141"/>
<organism evidence="1 2">
    <name type="scientific">Aquimonas voraii</name>
    <dbReference type="NCBI Taxonomy" id="265719"/>
    <lineage>
        <taxon>Bacteria</taxon>
        <taxon>Pseudomonadati</taxon>
        <taxon>Pseudomonadota</taxon>
        <taxon>Gammaproteobacteria</taxon>
        <taxon>Lysobacterales</taxon>
        <taxon>Lysobacteraceae</taxon>
        <taxon>Aquimonas</taxon>
    </lineage>
</organism>
<gene>
    <name evidence="1" type="ORF">SAMN04488509_106141</name>
</gene>
<accession>A0A1G6XB69</accession>
<reference evidence="1 2" key="1">
    <citation type="submission" date="2016-10" db="EMBL/GenBank/DDBJ databases">
        <authorList>
            <person name="de Groot N.N."/>
        </authorList>
    </citation>
    <scope>NUCLEOTIDE SEQUENCE [LARGE SCALE GENOMIC DNA]</scope>
    <source>
        <strain evidence="1 2">DSM 16957</strain>
    </source>
</reference>
<dbReference type="Proteomes" id="UP000199603">
    <property type="component" value="Unassembled WGS sequence"/>
</dbReference>
<proteinExistence type="predicted"/>
<sequence>MNARSMVQLVLAYPRPAERQLLAELLDLEPGMGGFTTLLAEGHGSGFARASVQEQVRGRADRGLLLAVMPRETAERLLAGLRERLPSNEIAWWILPVESFGRLA</sequence>
<evidence type="ECO:0000313" key="2">
    <source>
        <dbReference type="Proteomes" id="UP000199603"/>
    </source>
</evidence>
<evidence type="ECO:0000313" key="1">
    <source>
        <dbReference type="EMBL" id="SDD75398.1"/>
    </source>
</evidence>
<dbReference type="InterPro" id="IPR015867">
    <property type="entry name" value="N-reg_PII/ATP_PRibTrfase_C"/>
</dbReference>
<evidence type="ECO:0008006" key="3">
    <source>
        <dbReference type="Google" id="ProtNLM"/>
    </source>
</evidence>
<dbReference type="RefSeq" id="WP_218121242.1">
    <property type="nucleotide sequence ID" value="NZ_FNAG01000006.1"/>
</dbReference>